<dbReference type="OrthoDB" id="4781at2759"/>
<evidence type="ECO:0000313" key="2">
    <source>
        <dbReference type="EMBL" id="CAA2998277.1"/>
    </source>
</evidence>
<reference evidence="2 3" key="1">
    <citation type="submission" date="2019-12" db="EMBL/GenBank/DDBJ databases">
        <authorList>
            <person name="Alioto T."/>
            <person name="Alioto T."/>
            <person name="Gomez Garrido J."/>
        </authorList>
    </citation>
    <scope>NUCLEOTIDE SEQUENCE [LARGE SCALE GENOMIC DNA]</scope>
</reference>
<dbReference type="InterPro" id="IPR000757">
    <property type="entry name" value="Beta-glucanase-like"/>
</dbReference>
<name>A0A8S0T0T9_OLEEU</name>
<feature type="domain" description="GH16" evidence="1">
    <location>
        <begin position="2"/>
        <end position="65"/>
    </location>
</feature>
<feature type="non-terminal residue" evidence="2">
    <location>
        <position position="93"/>
    </location>
</feature>
<dbReference type="AlphaFoldDB" id="A0A8S0T0T9"/>
<comment type="caution">
    <text evidence="2">The sequence shown here is derived from an EMBL/GenBank/DDBJ whole genome shotgun (WGS) entry which is preliminary data.</text>
</comment>
<dbReference type="EMBL" id="CACTIH010005586">
    <property type="protein sequence ID" value="CAA2998277.1"/>
    <property type="molecule type" value="Genomic_DNA"/>
</dbReference>
<dbReference type="InterPro" id="IPR013320">
    <property type="entry name" value="ConA-like_dom_sf"/>
</dbReference>
<dbReference type="GO" id="GO:0005975">
    <property type="term" value="P:carbohydrate metabolic process"/>
    <property type="evidence" value="ECO:0007669"/>
    <property type="project" value="InterPro"/>
</dbReference>
<accession>A0A8S0T0T9</accession>
<dbReference type="GO" id="GO:0004553">
    <property type="term" value="F:hydrolase activity, hydrolyzing O-glycosyl compounds"/>
    <property type="evidence" value="ECO:0007669"/>
    <property type="project" value="InterPro"/>
</dbReference>
<dbReference type="Gene3D" id="2.60.120.200">
    <property type="match status" value="1"/>
</dbReference>
<protein>
    <submittedName>
        <fullName evidence="2">Probable xyloglucan endotransglucosylase hydrolase 8</fullName>
    </submittedName>
</protein>
<evidence type="ECO:0000259" key="1">
    <source>
        <dbReference type="Pfam" id="PF00722"/>
    </source>
</evidence>
<dbReference type="Pfam" id="PF00722">
    <property type="entry name" value="Glyco_hydro_16"/>
    <property type="match status" value="1"/>
</dbReference>
<evidence type="ECO:0000313" key="3">
    <source>
        <dbReference type="Proteomes" id="UP000594638"/>
    </source>
</evidence>
<keyword evidence="2" id="KW-0378">Hydrolase</keyword>
<sequence length="93" mass="11140">MRHMLWCDPTEEFDTHSILWNSNQILFFLVKVLYKNANYTNIFFPQEANLLISRIWNGMTRLQEETDPKKAPFESFHNPTLQCVSTTTKNQWE</sequence>
<dbReference type="Proteomes" id="UP000594638">
    <property type="component" value="Unassembled WGS sequence"/>
</dbReference>
<proteinExistence type="predicted"/>
<dbReference type="Gramene" id="OE9D002920T1">
    <property type="protein sequence ID" value="OE9D002920C1"/>
    <property type="gene ID" value="OE9D002920"/>
</dbReference>
<keyword evidence="3" id="KW-1185">Reference proteome</keyword>
<gene>
    <name evidence="2" type="ORF">OLEA9_D002920</name>
</gene>
<organism evidence="2 3">
    <name type="scientific">Olea europaea subsp. europaea</name>
    <dbReference type="NCBI Taxonomy" id="158383"/>
    <lineage>
        <taxon>Eukaryota</taxon>
        <taxon>Viridiplantae</taxon>
        <taxon>Streptophyta</taxon>
        <taxon>Embryophyta</taxon>
        <taxon>Tracheophyta</taxon>
        <taxon>Spermatophyta</taxon>
        <taxon>Magnoliopsida</taxon>
        <taxon>eudicotyledons</taxon>
        <taxon>Gunneridae</taxon>
        <taxon>Pentapetalae</taxon>
        <taxon>asterids</taxon>
        <taxon>lamiids</taxon>
        <taxon>Lamiales</taxon>
        <taxon>Oleaceae</taxon>
        <taxon>Oleeae</taxon>
        <taxon>Olea</taxon>
    </lineage>
</organism>
<dbReference type="SUPFAM" id="SSF49899">
    <property type="entry name" value="Concanavalin A-like lectins/glucanases"/>
    <property type="match status" value="1"/>
</dbReference>